<proteinExistence type="predicted"/>
<name>A0A0L8H0A8_OCTBM</name>
<feature type="transmembrane region" description="Helical" evidence="1">
    <location>
        <begin position="12"/>
        <end position="37"/>
    </location>
</feature>
<organism evidence="2">
    <name type="scientific">Octopus bimaculoides</name>
    <name type="common">California two-spotted octopus</name>
    <dbReference type="NCBI Taxonomy" id="37653"/>
    <lineage>
        <taxon>Eukaryota</taxon>
        <taxon>Metazoa</taxon>
        <taxon>Spiralia</taxon>
        <taxon>Lophotrochozoa</taxon>
        <taxon>Mollusca</taxon>
        <taxon>Cephalopoda</taxon>
        <taxon>Coleoidea</taxon>
        <taxon>Octopodiformes</taxon>
        <taxon>Octopoda</taxon>
        <taxon>Incirrata</taxon>
        <taxon>Octopodidae</taxon>
        <taxon>Octopus</taxon>
    </lineage>
</organism>
<reference evidence="2" key="1">
    <citation type="submission" date="2015-07" db="EMBL/GenBank/DDBJ databases">
        <title>MeaNS - Measles Nucleotide Surveillance Program.</title>
        <authorList>
            <person name="Tran T."/>
            <person name="Druce J."/>
        </authorList>
    </citation>
    <scope>NUCLEOTIDE SEQUENCE</scope>
    <source>
        <strain evidence="2">UCB-OBI-ISO-001</strain>
        <tissue evidence="2">Gonad</tissue>
    </source>
</reference>
<accession>A0A0L8H0A8</accession>
<keyword evidence="1" id="KW-1133">Transmembrane helix</keyword>
<gene>
    <name evidence="2" type="ORF">OCBIM_22024866mg</name>
</gene>
<keyword evidence="1" id="KW-0472">Membrane</keyword>
<feature type="transmembrane region" description="Helical" evidence="1">
    <location>
        <begin position="53"/>
        <end position="74"/>
    </location>
</feature>
<evidence type="ECO:0000313" key="2">
    <source>
        <dbReference type="EMBL" id="KOF82726.1"/>
    </source>
</evidence>
<keyword evidence="1" id="KW-0812">Transmembrane</keyword>
<dbReference type="EMBL" id="KQ419643">
    <property type="protein sequence ID" value="KOF82726.1"/>
    <property type="molecule type" value="Genomic_DNA"/>
</dbReference>
<protein>
    <submittedName>
        <fullName evidence="2">Uncharacterized protein</fullName>
    </submittedName>
</protein>
<dbReference type="AlphaFoldDB" id="A0A0L8H0A8"/>
<sequence length="86" mass="10170">MFSSDKIIEMVIIIIIIIDLFFQLLYTNFYCTIVYIIRVSEVCGALPFGKREIGFFCYVSFTFICCSSCYFTVLSRYCEEYMLRVL</sequence>
<evidence type="ECO:0000256" key="1">
    <source>
        <dbReference type="SAM" id="Phobius"/>
    </source>
</evidence>